<reference evidence="1 2" key="1">
    <citation type="submission" date="2018-04" db="EMBL/GenBank/DDBJ databases">
        <title>Genomic Encyclopedia of Type Strains, Phase III (KMG-III): the genomes of soil and plant-associated and newly described type strains.</title>
        <authorList>
            <person name="Whitman W."/>
        </authorList>
    </citation>
    <scope>NUCLEOTIDE SEQUENCE [LARGE SCALE GENOMIC DNA]</scope>
    <source>
        <strain evidence="1 2">JA192</strain>
    </source>
</reference>
<proteinExistence type="predicted"/>
<accession>A0ABX5J474</accession>
<organism evidence="1 2">
    <name type="scientific">Cereibacter johrii</name>
    <dbReference type="NCBI Taxonomy" id="445629"/>
    <lineage>
        <taxon>Bacteria</taxon>
        <taxon>Pseudomonadati</taxon>
        <taxon>Pseudomonadota</taxon>
        <taxon>Alphaproteobacteria</taxon>
        <taxon>Rhodobacterales</taxon>
        <taxon>Paracoccaceae</taxon>
        <taxon>Cereibacter</taxon>
    </lineage>
</organism>
<evidence type="ECO:0000313" key="1">
    <source>
        <dbReference type="EMBL" id="PTM75291.1"/>
    </source>
</evidence>
<sequence length="59" mass="6665">MRMRLKAKGHTASPRTALDLLARIQRHRAKIGERTVNGLSVTTPQQMELFDTLNLPKPV</sequence>
<protein>
    <recommendedName>
        <fullName evidence="3">Transposase</fullName>
    </recommendedName>
</protein>
<dbReference type="Proteomes" id="UP000240800">
    <property type="component" value="Unassembled WGS sequence"/>
</dbReference>
<dbReference type="EMBL" id="PZZW01000012">
    <property type="protein sequence ID" value="PTM75291.1"/>
    <property type="molecule type" value="Genomic_DNA"/>
</dbReference>
<evidence type="ECO:0008006" key="3">
    <source>
        <dbReference type="Google" id="ProtNLM"/>
    </source>
</evidence>
<keyword evidence="2" id="KW-1185">Reference proteome</keyword>
<comment type="caution">
    <text evidence="1">The sequence shown here is derived from an EMBL/GenBank/DDBJ whole genome shotgun (WGS) entry which is preliminary data.</text>
</comment>
<name>A0ABX5J474_9RHOB</name>
<evidence type="ECO:0000313" key="2">
    <source>
        <dbReference type="Proteomes" id="UP000240800"/>
    </source>
</evidence>
<gene>
    <name evidence="1" type="ORF">C8J29_11281</name>
</gene>